<accession>A0A6C0GHQ3</accession>
<evidence type="ECO:0000313" key="1">
    <source>
        <dbReference type="EMBL" id="QHT67566.1"/>
    </source>
</evidence>
<dbReference type="Gene3D" id="1.10.3680.10">
    <property type="entry name" value="TerB-like"/>
    <property type="match status" value="1"/>
</dbReference>
<dbReference type="EMBL" id="CP048222">
    <property type="protein sequence ID" value="QHT67566.1"/>
    <property type="molecule type" value="Genomic_DNA"/>
</dbReference>
<evidence type="ECO:0008006" key="3">
    <source>
        <dbReference type="Google" id="ProtNLM"/>
    </source>
</evidence>
<evidence type="ECO:0000313" key="2">
    <source>
        <dbReference type="Proteomes" id="UP000480178"/>
    </source>
</evidence>
<proteinExistence type="predicted"/>
<sequence length="138" mass="15855">MNPLDHLSKKGKSYIKQLLQVAMADGQLDEKEFKNLMNTAHRFDFSEEEVLQIRHNLDTIPFTPPTGTKDTFHLIFDLAWMMMVDGHVYEKEMLMCENLAMRLGFAPEMVADLVGFIKQNIAVGATADETYQKLEKML</sequence>
<name>A0A6C0GHQ3_9BACT</name>
<dbReference type="RefSeq" id="WP_162443595.1">
    <property type="nucleotide sequence ID" value="NZ_CP048222.1"/>
</dbReference>
<organism evidence="1 2">
    <name type="scientific">Rhodocytophaga rosea</name>
    <dbReference type="NCBI Taxonomy" id="2704465"/>
    <lineage>
        <taxon>Bacteria</taxon>
        <taxon>Pseudomonadati</taxon>
        <taxon>Bacteroidota</taxon>
        <taxon>Cytophagia</taxon>
        <taxon>Cytophagales</taxon>
        <taxon>Rhodocytophagaceae</taxon>
        <taxon>Rhodocytophaga</taxon>
    </lineage>
</organism>
<dbReference type="Proteomes" id="UP000480178">
    <property type="component" value="Chromosome"/>
</dbReference>
<gene>
    <name evidence="1" type="ORF">GXP67_13475</name>
</gene>
<dbReference type="KEGG" id="rhoz:GXP67_13475"/>
<keyword evidence="2" id="KW-1185">Reference proteome</keyword>
<dbReference type="InterPro" id="IPR029024">
    <property type="entry name" value="TerB-like"/>
</dbReference>
<protein>
    <recommendedName>
        <fullName evidence="3">TerB family tellurite resistance protein</fullName>
    </recommendedName>
</protein>
<reference evidence="1 2" key="1">
    <citation type="submission" date="2020-01" db="EMBL/GenBank/DDBJ databases">
        <authorList>
            <person name="Kim M.K."/>
        </authorList>
    </citation>
    <scope>NUCLEOTIDE SEQUENCE [LARGE SCALE GENOMIC DNA]</scope>
    <source>
        <strain evidence="1 2">172606-1</strain>
    </source>
</reference>
<dbReference type="AlphaFoldDB" id="A0A6C0GHQ3"/>
<dbReference type="SUPFAM" id="SSF158682">
    <property type="entry name" value="TerB-like"/>
    <property type="match status" value="1"/>
</dbReference>